<evidence type="ECO:0000256" key="2">
    <source>
        <dbReference type="SAM" id="MobiDB-lite"/>
    </source>
</evidence>
<evidence type="ECO:0000313" key="4">
    <source>
        <dbReference type="EMBL" id="PKI84327.1"/>
    </source>
</evidence>
<name>A0A2N1JCS3_9BASI</name>
<sequence length="551" mass="61786">MHSAQEAVNGAERSLSAPIRSDADASSHAKVKCEMCNGVIEEHETEEGVDSVLLVGTQPMCSASCLEEGEQDSRTDSIPSVSETWRDSLVSRDARSSVDYVNRSPRTDSMFSLNEAQVDQYQRPTCTKPSAAHRALQVSVFWNTSPKKEPSTQSEPPEELSQRLSERIQMDILQAYGSTHSRPETPAQGFYEKGNLLDASAEKEMDAQRSANLRAASLTESEIKRNLSLYEPEFAALLETPEIMRNNRIESEESRMSKLRLSNDAQVFLDHVSDETDGLSSGETRMHMPTDQATDIYSHIPNDMQGLEMHRHVALAELLAIRDTTAPPGAFPGDSMPVQNRVALLLDSLVAHLDSVKQEYVDQLQNLLLMQNTVRQELGPMLEQHAMLQKQNQHIPNARCCVESMIGRPLQDQVQREQNAVPRLIDRCLIAIERNGINEEGIYRRTGGINQQKQIVQLFDSGQQFDLCDIRQFNDTGAITSVVKFYLRELPEPLIPSELHDDFVEFGVQLESGSSFPAAPAMAALLGKLPVANRNTLQRLYMEMILFRYWV</sequence>
<dbReference type="InterPro" id="IPR000198">
    <property type="entry name" value="RhoGAP_dom"/>
</dbReference>
<dbReference type="STRING" id="2020962.A0A2N1JCS3"/>
<dbReference type="GO" id="GO:0005737">
    <property type="term" value="C:cytoplasm"/>
    <property type="evidence" value="ECO:0007669"/>
    <property type="project" value="TreeGrafter"/>
</dbReference>
<dbReference type="PANTHER" id="PTHR23176:SF128">
    <property type="entry name" value="RHO GTPASE-ACTIVATING PROTEIN RGD1"/>
    <property type="match status" value="1"/>
</dbReference>
<dbReference type="GO" id="GO:0005096">
    <property type="term" value="F:GTPase activator activity"/>
    <property type="evidence" value="ECO:0007669"/>
    <property type="project" value="UniProtKB-KW"/>
</dbReference>
<dbReference type="Pfam" id="PF00620">
    <property type="entry name" value="RhoGAP"/>
    <property type="match status" value="1"/>
</dbReference>
<dbReference type="PROSITE" id="PS50238">
    <property type="entry name" value="RHOGAP"/>
    <property type="match status" value="1"/>
</dbReference>
<protein>
    <recommendedName>
        <fullName evidence="3">Rho-GAP domain-containing protein</fullName>
    </recommendedName>
</protein>
<feature type="region of interest" description="Disordered" evidence="2">
    <location>
        <begin position="1"/>
        <end position="24"/>
    </location>
</feature>
<dbReference type="SMART" id="SM00324">
    <property type="entry name" value="RhoGAP"/>
    <property type="match status" value="1"/>
</dbReference>
<dbReference type="Gene3D" id="1.10.555.10">
    <property type="entry name" value="Rho GTPase activation protein"/>
    <property type="match status" value="1"/>
</dbReference>
<accession>A0A2N1JCS3</accession>
<dbReference type="InterPro" id="IPR008936">
    <property type="entry name" value="Rho_GTPase_activation_prot"/>
</dbReference>
<dbReference type="PANTHER" id="PTHR23176">
    <property type="entry name" value="RHO/RAC/CDC GTPASE-ACTIVATING PROTEIN"/>
    <property type="match status" value="1"/>
</dbReference>
<reference evidence="4 5" key="1">
    <citation type="submission" date="2017-10" db="EMBL/GenBank/DDBJ databases">
        <title>A novel species of cold-tolerant Malassezia isolated from bats.</title>
        <authorList>
            <person name="Lorch J.M."/>
            <person name="Palmer J.M."/>
            <person name="Vanderwolf K.J."/>
            <person name="Schmidt K.Z."/>
            <person name="Verant M.L."/>
            <person name="Weller T.J."/>
            <person name="Blehert D.S."/>
        </authorList>
    </citation>
    <scope>NUCLEOTIDE SEQUENCE [LARGE SCALE GENOMIC DNA]</scope>
    <source>
        <strain evidence="4 5">NWHC:44797-103</strain>
    </source>
</reference>
<dbReference type="SUPFAM" id="SSF48350">
    <property type="entry name" value="GTPase activation domain, GAP"/>
    <property type="match status" value="1"/>
</dbReference>
<dbReference type="EMBL" id="KZ454989">
    <property type="protein sequence ID" value="PKI84327.1"/>
    <property type="molecule type" value="Genomic_DNA"/>
</dbReference>
<dbReference type="Proteomes" id="UP000232875">
    <property type="component" value="Unassembled WGS sequence"/>
</dbReference>
<evidence type="ECO:0000259" key="3">
    <source>
        <dbReference type="PROSITE" id="PS50238"/>
    </source>
</evidence>
<gene>
    <name evidence="4" type="ORF">MVES_001836</name>
</gene>
<dbReference type="GO" id="GO:0007165">
    <property type="term" value="P:signal transduction"/>
    <property type="evidence" value="ECO:0007669"/>
    <property type="project" value="InterPro"/>
</dbReference>
<proteinExistence type="predicted"/>
<dbReference type="OrthoDB" id="79452at2759"/>
<dbReference type="InterPro" id="IPR050729">
    <property type="entry name" value="Rho-GAP"/>
</dbReference>
<evidence type="ECO:0000313" key="5">
    <source>
        <dbReference type="Proteomes" id="UP000232875"/>
    </source>
</evidence>
<dbReference type="CDD" id="cd00159">
    <property type="entry name" value="RhoGAP"/>
    <property type="match status" value="1"/>
</dbReference>
<dbReference type="AlphaFoldDB" id="A0A2N1JCS3"/>
<organism evidence="4 5">
    <name type="scientific">Malassezia vespertilionis</name>
    <dbReference type="NCBI Taxonomy" id="2020962"/>
    <lineage>
        <taxon>Eukaryota</taxon>
        <taxon>Fungi</taxon>
        <taxon>Dikarya</taxon>
        <taxon>Basidiomycota</taxon>
        <taxon>Ustilaginomycotina</taxon>
        <taxon>Malasseziomycetes</taxon>
        <taxon>Malasseziales</taxon>
        <taxon>Malasseziaceae</taxon>
        <taxon>Malassezia</taxon>
    </lineage>
</organism>
<keyword evidence="5" id="KW-1185">Reference proteome</keyword>
<keyword evidence="1" id="KW-0343">GTPase activation</keyword>
<feature type="domain" description="Rho-GAP" evidence="3">
    <location>
        <begin position="408"/>
        <end position="551"/>
    </location>
</feature>
<evidence type="ECO:0000256" key="1">
    <source>
        <dbReference type="ARBA" id="ARBA00022468"/>
    </source>
</evidence>